<protein>
    <submittedName>
        <fullName evidence="7">Protein kinase domain-containing protein</fullName>
    </submittedName>
</protein>
<feature type="transmembrane region" description="Helical" evidence="5">
    <location>
        <begin position="241"/>
        <end position="264"/>
    </location>
</feature>
<dbReference type="InterPro" id="IPR008271">
    <property type="entry name" value="Ser/Thr_kinase_AS"/>
</dbReference>
<evidence type="ECO:0000256" key="5">
    <source>
        <dbReference type="SAM" id="Phobius"/>
    </source>
</evidence>
<keyword evidence="8" id="KW-1185">Reference proteome</keyword>
<proteinExistence type="predicted"/>
<evidence type="ECO:0000256" key="2">
    <source>
        <dbReference type="ARBA" id="ARBA00022741"/>
    </source>
</evidence>
<gene>
    <name evidence="7" type="ORF">SAMN05216276_11248</name>
</gene>
<evidence type="ECO:0000313" key="8">
    <source>
        <dbReference type="Proteomes" id="UP000198282"/>
    </source>
</evidence>
<accession>A0A239PCA5</accession>
<dbReference type="PANTHER" id="PTHR43289">
    <property type="entry name" value="MITOGEN-ACTIVATED PROTEIN KINASE KINASE KINASE 20-RELATED"/>
    <property type="match status" value="1"/>
</dbReference>
<reference evidence="7 8" key="1">
    <citation type="submission" date="2017-06" db="EMBL/GenBank/DDBJ databases">
        <authorList>
            <person name="Kim H.J."/>
            <person name="Triplett B.A."/>
        </authorList>
    </citation>
    <scope>NUCLEOTIDE SEQUENCE [LARGE SCALE GENOMIC DNA]</scope>
    <source>
        <strain evidence="7 8">CGMCC 4.2132</strain>
    </source>
</reference>
<dbReference type="GO" id="GO:0005524">
    <property type="term" value="F:ATP binding"/>
    <property type="evidence" value="ECO:0007669"/>
    <property type="project" value="UniProtKB-KW"/>
</dbReference>
<feature type="domain" description="Protein kinase" evidence="6">
    <location>
        <begin position="1"/>
        <end position="204"/>
    </location>
</feature>
<sequence length="275" mass="29328">MLGWIQSTCTVRVLGSDAAAAQPWLATEYVPGPTLAHRIADNGPLSEQELLGLAAGLGEGLRALHAAGVIHRDLKPSNVILSPTGPRLVDMGIARALDETSVTRTGVVVGTPGWISPEEYRGDDIGPATDVYGWALLTLFAASGRAPFGTGRPEVLAMRVLTDVPDTDPVPEQLASLVAQALSKDPAERPSSVHILEPLAQSWRTPDATRVEDITQFLDRTWVMPLHNDPEWIVPTRPRRLIPLIAASATIAIAGTVITITTAMSKTESANTQFS</sequence>
<keyword evidence="5" id="KW-0472">Membrane</keyword>
<dbReference type="InterPro" id="IPR011009">
    <property type="entry name" value="Kinase-like_dom_sf"/>
</dbReference>
<evidence type="ECO:0000259" key="6">
    <source>
        <dbReference type="PROSITE" id="PS50011"/>
    </source>
</evidence>
<dbReference type="AlphaFoldDB" id="A0A239PCA5"/>
<dbReference type="OrthoDB" id="9762169at2"/>
<organism evidence="7 8">
    <name type="scientific">Streptosporangium subroseum</name>
    <dbReference type="NCBI Taxonomy" id="106412"/>
    <lineage>
        <taxon>Bacteria</taxon>
        <taxon>Bacillati</taxon>
        <taxon>Actinomycetota</taxon>
        <taxon>Actinomycetes</taxon>
        <taxon>Streptosporangiales</taxon>
        <taxon>Streptosporangiaceae</taxon>
        <taxon>Streptosporangium</taxon>
    </lineage>
</organism>
<dbReference type="CDD" id="cd14014">
    <property type="entry name" value="STKc_PknB_like"/>
    <property type="match status" value="1"/>
</dbReference>
<feature type="non-terminal residue" evidence="7">
    <location>
        <position position="275"/>
    </location>
</feature>
<dbReference type="PROSITE" id="PS00108">
    <property type="entry name" value="PROTEIN_KINASE_ST"/>
    <property type="match status" value="1"/>
</dbReference>
<dbReference type="Pfam" id="PF00069">
    <property type="entry name" value="Pkinase"/>
    <property type="match status" value="1"/>
</dbReference>
<dbReference type="Proteomes" id="UP000198282">
    <property type="component" value="Unassembled WGS sequence"/>
</dbReference>
<evidence type="ECO:0000256" key="3">
    <source>
        <dbReference type="ARBA" id="ARBA00022777"/>
    </source>
</evidence>
<dbReference type="PANTHER" id="PTHR43289:SF34">
    <property type="entry name" value="SERINE_THREONINE-PROTEIN KINASE YBDM-RELATED"/>
    <property type="match status" value="1"/>
</dbReference>
<keyword evidence="3 7" id="KW-0418">Kinase</keyword>
<name>A0A239PCA5_9ACTN</name>
<keyword evidence="5" id="KW-0812">Transmembrane</keyword>
<keyword evidence="1" id="KW-0808">Transferase</keyword>
<dbReference type="GO" id="GO:0004674">
    <property type="term" value="F:protein serine/threonine kinase activity"/>
    <property type="evidence" value="ECO:0007669"/>
    <property type="project" value="TreeGrafter"/>
</dbReference>
<dbReference type="PROSITE" id="PS50011">
    <property type="entry name" value="PROTEIN_KINASE_DOM"/>
    <property type="match status" value="1"/>
</dbReference>
<keyword evidence="5" id="KW-1133">Transmembrane helix</keyword>
<dbReference type="Gene3D" id="1.10.510.10">
    <property type="entry name" value="Transferase(Phosphotransferase) domain 1"/>
    <property type="match status" value="1"/>
</dbReference>
<evidence type="ECO:0000256" key="1">
    <source>
        <dbReference type="ARBA" id="ARBA00022679"/>
    </source>
</evidence>
<keyword evidence="2" id="KW-0547">Nucleotide-binding</keyword>
<evidence type="ECO:0000313" key="7">
    <source>
        <dbReference type="EMBL" id="SNT64585.1"/>
    </source>
</evidence>
<dbReference type="SUPFAM" id="SSF56112">
    <property type="entry name" value="Protein kinase-like (PK-like)"/>
    <property type="match status" value="1"/>
</dbReference>
<keyword evidence="4" id="KW-0067">ATP-binding</keyword>
<dbReference type="EMBL" id="FZOD01000124">
    <property type="protein sequence ID" value="SNT64585.1"/>
    <property type="molecule type" value="Genomic_DNA"/>
</dbReference>
<dbReference type="InterPro" id="IPR000719">
    <property type="entry name" value="Prot_kinase_dom"/>
</dbReference>
<dbReference type="SMART" id="SM00220">
    <property type="entry name" value="S_TKc"/>
    <property type="match status" value="1"/>
</dbReference>
<evidence type="ECO:0000256" key="4">
    <source>
        <dbReference type="ARBA" id="ARBA00022840"/>
    </source>
</evidence>